<keyword evidence="3" id="KW-1185">Reference proteome</keyword>
<evidence type="ECO:0000313" key="3">
    <source>
        <dbReference type="Proteomes" id="UP000242864"/>
    </source>
</evidence>
<name>A0AAC9RQN3_9STAP</name>
<dbReference type="GO" id="GO:0016887">
    <property type="term" value="F:ATP hydrolysis activity"/>
    <property type="evidence" value="ECO:0007669"/>
    <property type="project" value="InterPro"/>
</dbReference>
<gene>
    <name evidence="2" type="ORF">B5P37_03605</name>
</gene>
<proteinExistence type="predicted"/>
<dbReference type="InterPro" id="IPR003439">
    <property type="entry name" value="ABC_transporter-like_ATP-bd"/>
</dbReference>
<dbReference type="InterPro" id="IPR027417">
    <property type="entry name" value="P-loop_NTPase"/>
</dbReference>
<organism evidence="2 3">
    <name type="scientific">Staphylococcus lutrae</name>
    <dbReference type="NCBI Taxonomy" id="155085"/>
    <lineage>
        <taxon>Bacteria</taxon>
        <taxon>Bacillati</taxon>
        <taxon>Bacillota</taxon>
        <taxon>Bacilli</taxon>
        <taxon>Bacillales</taxon>
        <taxon>Staphylococcaceae</taxon>
        <taxon>Staphylococcus</taxon>
    </lineage>
</organism>
<dbReference type="Proteomes" id="UP000242864">
    <property type="component" value="Chromosome"/>
</dbReference>
<evidence type="ECO:0000313" key="2">
    <source>
        <dbReference type="EMBL" id="ARJ50458.1"/>
    </source>
</evidence>
<dbReference type="KEGG" id="slz:B5P37_03605"/>
<dbReference type="Gene3D" id="3.40.50.300">
    <property type="entry name" value="P-loop containing nucleotide triphosphate hydrolases"/>
    <property type="match status" value="1"/>
</dbReference>
<dbReference type="GO" id="GO:0005524">
    <property type="term" value="F:ATP binding"/>
    <property type="evidence" value="ECO:0007669"/>
    <property type="project" value="InterPro"/>
</dbReference>
<accession>A0AAC9RQN3</accession>
<protein>
    <recommendedName>
        <fullName evidence="1">ABC transporter domain-containing protein</fullName>
    </recommendedName>
</protein>
<dbReference type="RefSeq" id="WP_085236936.1">
    <property type="nucleotide sequence ID" value="NZ_CP020773.1"/>
</dbReference>
<feature type="domain" description="ABC transporter" evidence="1">
    <location>
        <begin position="22"/>
        <end position="58"/>
    </location>
</feature>
<sequence length="93" mass="10314">MTILKDIYIEFLGKALLTIEHLEILDGDKIAIIGANGSGKTTLLNLISGHFNNFSGVFENKHDFLYLKQIENNNELGNETNYALISKMGGRSV</sequence>
<reference evidence="2 3" key="1">
    <citation type="submission" date="2017-04" db="EMBL/GenBank/DDBJ databases">
        <authorList>
            <person name="Veseli I.A."/>
            <person name="Tang C."/>
            <person name="Pombert J.-F."/>
        </authorList>
    </citation>
    <scope>NUCLEOTIDE SEQUENCE [LARGE SCALE GENOMIC DNA]</scope>
    <source>
        <strain evidence="2 3">ATCC 700373</strain>
    </source>
</reference>
<dbReference type="AlphaFoldDB" id="A0AAC9RQN3"/>
<evidence type="ECO:0000259" key="1">
    <source>
        <dbReference type="Pfam" id="PF00005"/>
    </source>
</evidence>
<dbReference type="SUPFAM" id="SSF52540">
    <property type="entry name" value="P-loop containing nucleoside triphosphate hydrolases"/>
    <property type="match status" value="1"/>
</dbReference>
<dbReference type="EMBL" id="CP020773">
    <property type="protein sequence ID" value="ARJ50458.1"/>
    <property type="molecule type" value="Genomic_DNA"/>
</dbReference>
<dbReference type="Pfam" id="PF00005">
    <property type="entry name" value="ABC_tran"/>
    <property type="match status" value="1"/>
</dbReference>